<comment type="caution">
    <text evidence="1">The sequence shown here is derived from an EMBL/GenBank/DDBJ whole genome shotgun (WGS) entry which is preliminary data.</text>
</comment>
<protein>
    <submittedName>
        <fullName evidence="1">Uncharacterized protein</fullName>
    </submittedName>
</protein>
<evidence type="ECO:0000313" key="2">
    <source>
        <dbReference type="Proteomes" id="UP000093737"/>
    </source>
</evidence>
<dbReference type="EMBL" id="LYTK01000010">
    <property type="protein sequence ID" value="OBQ66549.1"/>
    <property type="molecule type" value="Genomic_DNA"/>
</dbReference>
<evidence type="ECO:0000313" key="1">
    <source>
        <dbReference type="EMBL" id="OBQ66549.1"/>
    </source>
</evidence>
<gene>
    <name evidence="1" type="ORF">A8145_29365</name>
</gene>
<sequence>MGAQYVDLVLLEQSLADTGGLNRPFSDRVGDIAQKTAGSVLFDVRVDGDPGIQRIAAIGYGAEGVVAVVMDRDGGLASAPVDGGSYALIAELSAWCALPMAEQISASYLEAATKLLAELAKAGRIDRDGPASVGGSETS</sequence>
<dbReference type="AlphaFoldDB" id="A0A6M7UC67"/>
<reference evidence="1 2" key="1">
    <citation type="submission" date="2016-05" db="EMBL/GenBank/DDBJ databases">
        <authorList>
            <person name="Ramsay J.P."/>
        </authorList>
    </citation>
    <scope>NUCLEOTIDE SEQUENCE [LARGE SCALE GENOMIC DNA]</scope>
    <source>
        <strain evidence="1 2">NZP2042</strain>
    </source>
</reference>
<proteinExistence type="predicted"/>
<organism evidence="1 2">
    <name type="scientific">Rhizobium loti</name>
    <name type="common">Mesorhizobium loti</name>
    <dbReference type="NCBI Taxonomy" id="381"/>
    <lineage>
        <taxon>Bacteria</taxon>
        <taxon>Pseudomonadati</taxon>
        <taxon>Pseudomonadota</taxon>
        <taxon>Alphaproteobacteria</taxon>
        <taxon>Hyphomicrobiales</taxon>
        <taxon>Phyllobacteriaceae</taxon>
        <taxon>Mesorhizobium</taxon>
    </lineage>
</organism>
<name>A0A6M7UC67_RHILI</name>
<accession>A0A6M7UC67</accession>
<dbReference type="Proteomes" id="UP000093737">
    <property type="component" value="Unassembled WGS sequence"/>
</dbReference>